<evidence type="ECO:0000313" key="2">
    <source>
        <dbReference type="EMBL" id="CAB4894172.1"/>
    </source>
</evidence>
<protein>
    <submittedName>
        <fullName evidence="2">Unannotated protein</fullName>
    </submittedName>
</protein>
<organism evidence="2">
    <name type="scientific">freshwater metagenome</name>
    <dbReference type="NCBI Taxonomy" id="449393"/>
    <lineage>
        <taxon>unclassified sequences</taxon>
        <taxon>metagenomes</taxon>
        <taxon>ecological metagenomes</taxon>
    </lineage>
</organism>
<accession>A0A6J7FDD5</accession>
<gene>
    <name evidence="1" type="ORF">UFOPK1908_01628</name>
    <name evidence="2" type="ORF">UFOPK3576_00091</name>
</gene>
<dbReference type="EMBL" id="CAEZVB010000146">
    <property type="protein sequence ID" value="CAB4633716.1"/>
    <property type="molecule type" value="Genomic_DNA"/>
</dbReference>
<dbReference type="AlphaFoldDB" id="A0A6J7FDD5"/>
<sequence>MSSSKPWWFSGEESSSSSFDLAGMAQGAQQIIEWARDSLLTTHQAHANPADHPTCLLCKAMQLFQQSTSAPQSSEDLSFTWIELDPPK</sequence>
<evidence type="ECO:0000313" key="1">
    <source>
        <dbReference type="EMBL" id="CAB4633716.1"/>
    </source>
</evidence>
<reference evidence="2" key="1">
    <citation type="submission" date="2020-05" db="EMBL/GenBank/DDBJ databases">
        <authorList>
            <person name="Chiriac C."/>
            <person name="Salcher M."/>
            <person name="Ghai R."/>
            <person name="Kavagutti S V."/>
        </authorList>
    </citation>
    <scope>NUCLEOTIDE SEQUENCE</scope>
</reference>
<proteinExistence type="predicted"/>
<name>A0A6J7FDD5_9ZZZZ</name>
<dbReference type="EMBL" id="CAFBMO010000002">
    <property type="protein sequence ID" value="CAB4894172.1"/>
    <property type="molecule type" value="Genomic_DNA"/>
</dbReference>